<feature type="non-terminal residue" evidence="2">
    <location>
        <position position="1"/>
    </location>
</feature>
<protein>
    <submittedName>
        <fullName evidence="2">Uncharacterized protein</fullName>
    </submittedName>
</protein>
<keyword evidence="1" id="KW-0732">Signal</keyword>
<dbReference type="AlphaFoldDB" id="A0A0H5REP5"/>
<evidence type="ECO:0000313" key="2">
    <source>
        <dbReference type="EMBL" id="CRZ12007.1"/>
    </source>
</evidence>
<name>A0A0H5REP5_9EUKA</name>
<feature type="chain" id="PRO_5005223188" evidence="1">
    <location>
        <begin position="22"/>
        <end position="131"/>
    </location>
</feature>
<feature type="signal peptide" evidence="1">
    <location>
        <begin position="1"/>
        <end position="21"/>
    </location>
</feature>
<reference evidence="2" key="1">
    <citation type="submission" date="2015-04" db="EMBL/GenBank/DDBJ databases">
        <title>The genome sequence of the plant pathogenic Rhizarian Plasmodiophora brassicae reveals insights in its biotrophic life cycle and the origin of chitin synthesis.</title>
        <authorList>
            <person name="Schwelm A."/>
            <person name="Fogelqvist J."/>
            <person name="Knaust A."/>
            <person name="Julke S."/>
            <person name="Lilja T."/>
            <person name="Dhandapani V."/>
            <person name="Bonilla-Rosso G."/>
            <person name="Karlsson M."/>
            <person name="Shevchenko A."/>
            <person name="Choi S.R."/>
            <person name="Kim H.G."/>
            <person name="Park J.Y."/>
            <person name="Lim Y.P."/>
            <person name="Ludwig-Muller J."/>
            <person name="Dixelius C."/>
        </authorList>
    </citation>
    <scope>NUCLEOTIDE SEQUENCE</scope>
    <source>
        <tissue evidence="2">Potato root galls</tissue>
    </source>
</reference>
<proteinExistence type="predicted"/>
<dbReference type="EMBL" id="HACM01011565">
    <property type="protein sequence ID" value="CRZ12007.1"/>
    <property type="molecule type" value="Transcribed_RNA"/>
</dbReference>
<evidence type="ECO:0000256" key="1">
    <source>
        <dbReference type="SAM" id="SignalP"/>
    </source>
</evidence>
<accession>A0A0H5REP5</accession>
<organism evidence="2">
    <name type="scientific">Spongospora subterranea</name>
    <dbReference type="NCBI Taxonomy" id="70186"/>
    <lineage>
        <taxon>Eukaryota</taxon>
        <taxon>Sar</taxon>
        <taxon>Rhizaria</taxon>
        <taxon>Endomyxa</taxon>
        <taxon>Phytomyxea</taxon>
        <taxon>Plasmodiophorida</taxon>
        <taxon>Plasmodiophoridae</taxon>
        <taxon>Spongospora</taxon>
    </lineage>
</organism>
<sequence length="131" mass="15014">SARVLISFWTLFFSLKNGLWGLKPFFSGFGPYHENAYQKNLLYIAEGMTSIHQVCDIAINKPLKAKIRDEYYKFRIKSIGDLSAKEIAGSVFSVPRENLVGMIETVFDDTMQETALVDRLLMHLPFVDKIF</sequence>